<dbReference type="EMBL" id="QXCT01000001">
    <property type="protein sequence ID" value="MDW9253635.1"/>
    <property type="molecule type" value="Genomic_DNA"/>
</dbReference>
<comment type="caution">
    <text evidence="2">The sequence shown here is derived from an EMBL/GenBank/DDBJ whole genome shotgun (WGS) entry which is preliminary data.</text>
</comment>
<gene>
    <name evidence="2" type="ORF">C7S16_6133</name>
</gene>
<feature type="compositionally biased region" description="Polar residues" evidence="1">
    <location>
        <begin position="24"/>
        <end position="47"/>
    </location>
</feature>
<evidence type="ECO:0000313" key="3">
    <source>
        <dbReference type="Proteomes" id="UP001272137"/>
    </source>
</evidence>
<evidence type="ECO:0000313" key="2">
    <source>
        <dbReference type="EMBL" id="MDW9253635.1"/>
    </source>
</evidence>
<dbReference type="AlphaFoldDB" id="A0AAW9CSG1"/>
<reference evidence="2" key="1">
    <citation type="submission" date="2018-08" db="EMBL/GenBank/DDBJ databases">
        <title>Identification of Burkholderia cepacia strains that express a Burkholderia pseudomallei-like capsular polysaccharide.</title>
        <authorList>
            <person name="Burtnick M.N."/>
            <person name="Vongsouvath M."/>
            <person name="Newton P."/>
            <person name="Wuthiekanun V."/>
            <person name="Limmathurotsakul D."/>
            <person name="Brett P.J."/>
            <person name="Chantratita N."/>
            <person name="Dance D.A."/>
        </authorList>
    </citation>
    <scope>NUCLEOTIDE SEQUENCE</scope>
    <source>
        <strain evidence="2">SBXCC001</strain>
    </source>
</reference>
<name>A0AAW9CSG1_BURTH</name>
<proteinExistence type="predicted"/>
<sequence length="47" mass="5143">MPRLTQRRNDDHRPLPRRRAKAASGSTNARGGMSTTVPQAGNEQARA</sequence>
<dbReference type="Proteomes" id="UP001272137">
    <property type="component" value="Unassembled WGS sequence"/>
</dbReference>
<organism evidence="2 3">
    <name type="scientific">Burkholderia thailandensis</name>
    <dbReference type="NCBI Taxonomy" id="57975"/>
    <lineage>
        <taxon>Bacteria</taxon>
        <taxon>Pseudomonadati</taxon>
        <taxon>Pseudomonadota</taxon>
        <taxon>Betaproteobacteria</taxon>
        <taxon>Burkholderiales</taxon>
        <taxon>Burkholderiaceae</taxon>
        <taxon>Burkholderia</taxon>
        <taxon>pseudomallei group</taxon>
    </lineage>
</organism>
<protein>
    <submittedName>
        <fullName evidence="2">Uncharacterized protein</fullName>
    </submittedName>
</protein>
<feature type="region of interest" description="Disordered" evidence="1">
    <location>
        <begin position="1"/>
        <end position="47"/>
    </location>
</feature>
<accession>A0AAW9CSG1</accession>
<evidence type="ECO:0000256" key="1">
    <source>
        <dbReference type="SAM" id="MobiDB-lite"/>
    </source>
</evidence>